<dbReference type="InterPro" id="IPR043703">
    <property type="entry name" value="Lipid_II_synth_MurT"/>
</dbReference>
<evidence type="ECO:0000259" key="6">
    <source>
        <dbReference type="Pfam" id="PF08353"/>
    </source>
</evidence>
<sequence length="429" mass="48131">MSFLDNVAILIGKVSILVSRFFKLGYGGTWPGEIALTISPDILKHFSSKLKMGMVLVAGTNGKTTTSLMLKSILETAGFRVIHNISGANLLNGLVSAFINSASLFGHISGYDIAVFEIDENTLPLVVNKITPLIVICLNLFRDQLDRYGEVDVIADKWHNALTALPSSSTVILNSDDPQIAYLAKNLKAKVIFFGVNDPSSYRQKLEHATDSIFCLACFHRLHFSGIYFSHLGIWKCDHCGLERPKPDYHNWQSPLPGFYNRYNFLAAVAAASQLTIRTEIIKKTLKNFSPAFGRQEQFKYQGKQISIFLSKNPAGFNESLKTVISLKAATMLIVLNDNIPDGRDVSWIWDVDFENLPKQMNIILSGTRVFDLALRLHYSGRQFITEENLENAINKSCQYLQYNQTLFCLPTYSAMLEIRKIITGKKIL</sequence>
<keyword evidence="1 4" id="KW-0436">Ligase</keyword>
<dbReference type="GO" id="GO:0008360">
    <property type="term" value="P:regulation of cell shape"/>
    <property type="evidence" value="ECO:0007669"/>
    <property type="project" value="UniProtKB-KW"/>
</dbReference>
<keyword evidence="4" id="KW-0862">Zinc</keyword>
<dbReference type="PANTHER" id="PTHR23135:SF7">
    <property type="entry name" value="LIPID II ISOGLUTAMINYL SYNTHASE (GLUTAMINE-HYDROLYZING) SUBUNIT MURT"/>
    <property type="match status" value="1"/>
</dbReference>
<evidence type="ECO:0000256" key="3">
    <source>
        <dbReference type="ARBA" id="ARBA00022840"/>
    </source>
</evidence>
<dbReference type="GO" id="GO:0008270">
    <property type="term" value="F:zinc ion binding"/>
    <property type="evidence" value="ECO:0007669"/>
    <property type="project" value="UniProtKB-UniRule"/>
</dbReference>
<keyword evidence="3 4" id="KW-0067">ATP-binding</keyword>
<comment type="function">
    <text evidence="4">The lipid II isoglutaminyl synthase complex catalyzes the formation of alpha-D-isoglutamine in the cell wall lipid II stem peptide. The MurT subunit catalyzes the ATP-dependent amidation of D-glutamate residue of lipid II, converting it to an isoglutamine residue.</text>
</comment>
<dbReference type="UniPathway" id="UPA00219"/>
<dbReference type="Gene3D" id="3.40.1190.10">
    <property type="entry name" value="Mur-like, catalytic domain"/>
    <property type="match status" value="1"/>
</dbReference>
<evidence type="ECO:0000259" key="5">
    <source>
        <dbReference type="Pfam" id="PF08245"/>
    </source>
</evidence>
<feature type="domain" description="Lipid II isoglutaminyl synthase (glutamine-hydrolyzing) subunit MurT C-terminal" evidence="6">
    <location>
        <begin position="310"/>
        <end position="416"/>
    </location>
</feature>
<comment type="caution">
    <text evidence="7">The sequence shown here is derived from an EMBL/GenBank/DDBJ whole genome shotgun (WGS) entry which is preliminary data.</text>
</comment>
<protein>
    <recommendedName>
        <fullName evidence="4">Lipid II isoglutaminyl synthase (glutamine-hydrolyzing) subunit MurT</fullName>
        <ecNumber evidence="4">6.3.5.13</ecNumber>
    </recommendedName>
</protein>
<dbReference type="Pfam" id="PF08353">
    <property type="entry name" value="MurT_C"/>
    <property type="match status" value="1"/>
</dbReference>
<dbReference type="AlphaFoldDB" id="A0A1F5ZU31"/>
<dbReference type="HAMAP" id="MF_02214">
    <property type="entry name" value="Lipid_II_synth_MurT"/>
    <property type="match status" value="1"/>
</dbReference>
<dbReference type="GO" id="GO:0140282">
    <property type="term" value="F:carbon-nitrogen ligase activity on lipid II"/>
    <property type="evidence" value="ECO:0007669"/>
    <property type="project" value="UniProtKB-UniRule"/>
</dbReference>
<evidence type="ECO:0000256" key="4">
    <source>
        <dbReference type="HAMAP-Rule" id="MF_02214"/>
    </source>
</evidence>
<dbReference type="PROSITE" id="PS01011">
    <property type="entry name" value="FOLYLPOLYGLU_SYNT_1"/>
    <property type="match status" value="1"/>
</dbReference>
<dbReference type="SUPFAM" id="SSF53623">
    <property type="entry name" value="MurD-like peptide ligases, catalytic domain"/>
    <property type="match status" value="1"/>
</dbReference>
<dbReference type="GO" id="GO:0004326">
    <property type="term" value="F:tetrahydrofolylpolyglutamate synthase activity"/>
    <property type="evidence" value="ECO:0007669"/>
    <property type="project" value="InterPro"/>
</dbReference>
<dbReference type="InterPro" id="IPR018109">
    <property type="entry name" value="Folylpolyglutamate_synth_CS"/>
</dbReference>
<dbReference type="Proteomes" id="UP000176253">
    <property type="component" value="Unassembled WGS sequence"/>
</dbReference>
<feature type="binding site" evidence="4">
    <location>
        <position position="237"/>
    </location>
    <ligand>
        <name>Zn(2+)</name>
        <dbReference type="ChEBI" id="CHEBI:29105"/>
    </ligand>
</feature>
<dbReference type="InterPro" id="IPR013564">
    <property type="entry name" value="MurT_C"/>
</dbReference>
<dbReference type="PANTHER" id="PTHR23135">
    <property type="entry name" value="MUR LIGASE FAMILY MEMBER"/>
    <property type="match status" value="1"/>
</dbReference>
<reference evidence="7 8" key="1">
    <citation type="journal article" date="2016" name="Nat. Commun.">
        <title>Thousands of microbial genomes shed light on interconnected biogeochemical processes in an aquifer system.</title>
        <authorList>
            <person name="Anantharaman K."/>
            <person name="Brown C.T."/>
            <person name="Hug L.A."/>
            <person name="Sharon I."/>
            <person name="Castelle C.J."/>
            <person name="Probst A.J."/>
            <person name="Thomas B.C."/>
            <person name="Singh A."/>
            <person name="Wilkins M.J."/>
            <person name="Karaoz U."/>
            <person name="Brodie E.L."/>
            <person name="Williams K.H."/>
            <person name="Hubbard S.S."/>
            <person name="Banfield J.F."/>
        </authorList>
    </citation>
    <scope>NUCLEOTIDE SEQUENCE [LARGE SCALE GENOMIC DNA]</scope>
</reference>
<gene>
    <name evidence="4" type="primary">murT</name>
    <name evidence="7" type="ORF">A3D78_00390</name>
</gene>
<evidence type="ECO:0000313" key="7">
    <source>
        <dbReference type="EMBL" id="OGG15931.1"/>
    </source>
</evidence>
<accession>A0A1F5ZU31</accession>
<organism evidence="7 8">
    <name type="scientific">Candidatus Gottesmanbacteria bacterium RIFCSPHIGHO2_02_FULL_39_14</name>
    <dbReference type="NCBI Taxonomy" id="1798383"/>
    <lineage>
        <taxon>Bacteria</taxon>
        <taxon>Candidatus Gottesmaniibacteriota</taxon>
    </lineage>
</organism>
<keyword evidence="4" id="KW-0479">Metal-binding</keyword>
<keyword evidence="4" id="KW-0961">Cell wall biogenesis/degradation</keyword>
<dbReference type="STRING" id="1798383.A3D78_00390"/>
<keyword evidence="4" id="KW-0133">Cell shape</keyword>
<comment type="similarity">
    <text evidence="4">Belongs to the MurCDEF family. MurT subfamily.</text>
</comment>
<keyword evidence="2 4" id="KW-0547">Nucleotide-binding</keyword>
<comment type="pathway">
    <text evidence="4">Cell wall biogenesis; peptidoglycan biosynthesis.</text>
</comment>
<feature type="domain" description="Mur ligase central" evidence="5">
    <location>
        <begin position="57"/>
        <end position="272"/>
    </location>
</feature>
<dbReference type="EC" id="6.3.5.13" evidence="4"/>
<comment type="catalytic activity">
    <reaction evidence="4">
        <text>beta-D-GlcNAc-(1-&gt;4)-Mur2Ac(oyl-L-Ala-gamma-D-O-P-Glu-L-Lys-D-Ala-D-Ala)-di-trans,octa-cis-undecaprenyl diphosphate + NH4(+) = beta-D-GlcNAc-(1-&gt;4)-Mur2Ac(oyl-L-Ala-D-isoglutaminyl-L-Lys-D-Ala-D-Ala)-di-trans,octa-cis-undecaprenyl diphosphate + phosphate + H(+)</text>
        <dbReference type="Rhea" id="RHEA:57932"/>
        <dbReference type="ChEBI" id="CHEBI:15378"/>
        <dbReference type="ChEBI" id="CHEBI:28938"/>
        <dbReference type="ChEBI" id="CHEBI:43474"/>
        <dbReference type="ChEBI" id="CHEBI:62233"/>
        <dbReference type="ChEBI" id="CHEBI:143132"/>
    </reaction>
</comment>
<evidence type="ECO:0000256" key="1">
    <source>
        <dbReference type="ARBA" id="ARBA00022598"/>
    </source>
</evidence>
<dbReference type="InterPro" id="IPR036565">
    <property type="entry name" value="Mur-like_cat_sf"/>
</dbReference>
<dbReference type="EMBL" id="MFJM01000064">
    <property type="protein sequence ID" value="OGG15931.1"/>
    <property type="molecule type" value="Genomic_DNA"/>
</dbReference>
<dbReference type="InterPro" id="IPR013221">
    <property type="entry name" value="Mur_ligase_cen"/>
</dbReference>
<feature type="active site" evidence="4">
    <location>
        <position position="345"/>
    </location>
</feature>
<evidence type="ECO:0000313" key="8">
    <source>
        <dbReference type="Proteomes" id="UP000176253"/>
    </source>
</evidence>
<comment type="catalytic activity">
    <reaction evidence="4">
        <text>beta-D-GlcNAc-(1-&gt;4)-Mur2Ac(oyl-L-Ala-gamma-D-Glu-L-Lys-D-Ala-D-Ala)-di-trans,octa-cis-undecaprenyl diphosphate + ATP = beta-D-GlcNAc-(1-&gt;4)-Mur2Ac(oyl-L-Ala-gamma-D-O-P-Glu-L-Lys-D-Ala-D-Ala)-di-trans,octa-cis-undecaprenyl diphosphate + ADP</text>
        <dbReference type="Rhea" id="RHEA:59488"/>
        <dbReference type="ChEBI" id="CHEBI:30616"/>
        <dbReference type="ChEBI" id="CHEBI:60033"/>
        <dbReference type="ChEBI" id="CHEBI:143132"/>
        <dbReference type="ChEBI" id="CHEBI:456216"/>
    </reaction>
</comment>
<feature type="binding site" evidence="4">
    <location>
        <position position="215"/>
    </location>
    <ligand>
        <name>Zn(2+)</name>
        <dbReference type="ChEBI" id="CHEBI:29105"/>
    </ligand>
</feature>
<dbReference type="GO" id="GO:0071555">
    <property type="term" value="P:cell wall organization"/>
    <property type="evidence" value="ECO:0007669"/>
    <property type="project" value="UniProtKB-KW"/>
</dbReference>
<keyword evidence="4" id="KW-0573">Peptidoglycan synthesis</keyword>
<comment type="subunit">
    <text evidence="4">Forms a heterodimer with GatD.</text>
</comment>
<dbReference type="GO" id="GO:0009252">
    <property type="term" value="P:peptidoglycan biosynthetic process"/>
    <property type="evidence" value="ECO:0007669"/>
    <property type="project" value="UniProtKB-UniRule"/>
</dbReference>
<comment type="catalytic activity">
    <reaction evidence="4">
        <text>beta-D-GlcNAc-(1-&gt;4)-Mur2Ac(oyl-L-Ala-gamma-D-Glu-L-Lys-D-Ala-D-Ala)-di-trans,octa-cis-undecaprenyl diphosphate + L-glutamine + ATP + H2O = beta-D-GlcNAc-(1-&gt;4)-Mur2Ac(oyl-L-Ala-D-isoglutaminyl-L-Lys-D-Ala-D-Ala)-di-trans,octa-cis-undecaprenyl diphosphate + L-glutamate + ADP + phosphate + H(+)</text>
        <dbReference type="Rhea" id="RHEA:57928"/>
        <dbReference type="ChEBI" id="CHEBI:15377"/>
        <dbReference type="ChEBI" id="CHEBI:15378"/>
        <dbReference type="ChEBI" id="CHEBI:29985"/>
        <dbReference type="ChEBI" id="CHEBI:30616"/>
        <dbReference type="ChEBI" id="CHEBI:43474"/>
        <dbReference type="ChEBI" id="CHEBI:58359"/>
        <dbReference type="ChEBI" id="CHEBI:60033"/>
        <dbReference type="ChEBI" id="CHEBI:62233"/>
        <dbReference type="ChEBI" id="CHEBI:456216"/>
        <dbReference type="EC" id="6.3.5.13"/>
    </reaction>
</comment>
<proteinExistence type="inferred from homology"/>
<feature type="binding site" evidence="4">
    <location>
        <position position="240"/>
    </location>
    <ligand>
        <name>Zn(2+)</name>
        <dbReference type="ChEBI" id="CHEBI:29105"/>
    </ligand>
</feature>
<feature type="binding site" evidence="4">
    <location>
        <position position="218"/>
    </location>
    <ligand>
        <name>Zn(2+)</name>
        <dbReference type="ChEBI" id="CHEBI:29105"/>
    </ligand>
</feature>
<evidence type="ECO:0000256" key="2">
    <source>
        <dbReference type="ARBA" id="ARBA00022741"/>
    </source>
</evidence>
<name>A0A1F5ZU31_9BACT</name>
<dbReference type="GO" id="GO:0005524">
    <property type="term" value="F:ATP binding"/>
    <property type="evidence" value="ECO:0007669"/>
    <property type="project" value="UniProtKB-UniRule"/>
</dbReference>
<dbReference type="Pfam" id="PF08245">
    <property type="entry name" value="Mur_ligase_M"/>
    <property type="match status" value="1"/>
</dbReference>